<dbReference type="Gene3D" id="3.90.550.10">
    <property type="entry name" value="Spore Coat Polysaccharide Biosynthesis Protein SpsA, Chain A"/>
    <property type="match status" value="1"/>
</dbReference>
<dbReference type="KEGG" id="aamy:GFC30_525"/>
<keyword evidence="3" id="KW-1185">Reference proteome</keyword>
<evidence type="ECO:0000313" key="3">
    <source>
        <dbReference type="Proteomes" id="UP000076865"/>
    </source>
</evidence>
<proteinExistence type="predicted"/>
<dbReference type="PANTHER" id="PTHR43630:SF2">
    <property type="entry name" value="GLYCOSYLTRANSFERASE"/>
    <property type="match status" value="1"/>
</dbReference>
<protein>
    <submittedName>
        <fullName evidence="2">Tetratricopeptide repeat family protein</fullName>
    </submittedName>
</protein>
<dbReference type="SUPFAM" id="SSF81901">
    <property type="entry name" value="HCP-like"/>
    <property type="match status" value="1"/>
</dbReference>
<dbReference type="Pfam" id="PF00535">
    <property type="entry name" value="Glycos_transf_2"/>
    <property type="match status" value="1"/>
</dbReference>
<reference evidence="2 3" key="1">
    <citation type="journal article" date="2006" name="Syst. Appl. Microbiol.">
        <title>Anoxybacillus amylolyticus sp. nov., a thermophilic amylase producing bacterium isolated from Mount Rittmann (Antarctica).</title>
        <authorList>
            <person name="Poli A."/>
            <person name="Esposito E."/>
            <person name="Lama L."/>
            <person name="Orlando P."/>
            <person name="Nicolaus G."/>
            <person name="de Appolonia F."/>
            <person name="Gambacorta A."/>
            <person name="Nicolaus B."/>
        </authorList>
    </citation>
    <scope>NUCLEOTIDE SEQUENCE [LARGE SCALE GENOMIC DNA]</scope>
    <source>
        <strain evidence="2 3">DSM 15939</strain>
    </source>
</reference>
<dbReference type="SUPFAM" id="SSF53448">
    <property type="entry name" value="Nucleotide-diphospho-sugar transferases"/>
    <property type="match status" value="1"/>
</dbReference>
<dbReference type="PANTHER" id="PTHR43630">
    <property type="entry name" value="POLY-BETA-1,6-N-ACETYL-D-GLUCOSAMINE SYNTHASE"/>
    <property type="match status" value="1"/>
</dbReference>
<accession>A0A167TDE7</accession>
<evidence type="ECO:0000313" key="2">
    <source>
        <dbReference type="EMBL" id="ANB60190.1"/>
    </source>
</evidence>
<name>A0A167TDE7_9BACL</name>
<organism evidence="2 3">
    <name type="scientific">Anoxybacteroides amylolyticum</name>
    <dbReference type="NCBI Taxonomy" id="294699"/>
    <lineage>
        <taxon>Bacteria</taxon>
        <taxon>Bacillati</taxon>
        <taxon>Bacillota</taxon>
        <taxon>Bacilli</taxon>
        <taxon>Bacillales</taxon>
        <taxon>Anoxybacillaceae</taxon>
        <taxon>Anoxybacteroides</taxon>
    </lineage>
</organism>
<dbReference type="EMBL" id="CP015438">
    <property type="protein sequence ID" value="ANB60190.1"/>
    <property type="molecule type" value="Genomic_DNA"/>
</dbReference>
<dbReference type="InterPro" id="IPR011990">
    <property type="entry name" value="TPR-like_helical_dom_sf"/>
</dbReference>
<gene>
    <name evidence="2" type="ORF">GFC30_525</name>
</gene>
<dbReference type="InterPro" id="IPR029044">
    <property type="entry name" value="Nucleotide-diphossugar_trans"/>
</dbReference>
<evidence type="ECO:0000259" key="1">
    <source>
        <dbReference type="Pfam" id="PF00535"/>
    </source>
</evidence>
<dbReference type="InterPro" id="IPR001173">
    <property type="entry name" value="Glyco_trans_2-like"/>
</dbReference>
<dbReference type="PATRIC" id="fig|294699.3.peg.519"/>
<dbReference type="Gene3D" id="1.25.40.10">
    <property type="entry name" value="Tetratricopeptide repeat domain"/>
    <property type="match status" value="1"/>
</dbReference>
<dbReference type="Proteomes" id="UP000076865">
    <property type="component" value="Chromosome"/>
</dbReference>
<feature type="domain" description="Glycosyltransferase 2-like" evidence="1">
    <location>
        <begin position="22"/>
        <end position="139"/>
    </location>
</feature>
<dbReference type="AlphaFoldDB" id="A0A167TDE7"/>
<sequence>MVRGIKGIYERLWGETLTTLALVMIVKNEERHLSRCLQSVKDIVDEMVIVDTGSTDRTKEIAYAFGAKVFDFEWINDFSAARNYAIKKSTSDWNLVLDADEYIMNNCGSRIRTFIEKNERVIGRIKRIDEFIQDGEKRYAQSYLSRLLPKGVKYVGRVHEQVESDLPRQNLDIEVYHDGYVYTDKTGRNLKLLLLELERDPLNDYVLYQVGKQYKLRQQLRQAELYFEKSYHLVPLKSWYRHSLIIDYLYTIIGNKSFERGLQLIETERDRFADSPDFHFACGLFYMDLIFSDVNKYIHLFPLIEQTFLRCLEIGDTDKYDSVKGTGSFLASYNLGVFHEVLGNMNKAISFYQQAASQQYEKAMERLKVLS</sequence>
<dbReference type="CDD" id="cd02511">
    <property type="entry name" value="Beta4Glucosyltransferase"/>
    <property type="match status" value="1"/>
</dbReference>